<evidence type="ECO:0000313" key="2">
    <source>
        <dbReference type="EMBL" id="KAE9612063.1"/>
    </source>
</evidence>
<dbReference type="AlphaFoldDB" id="A0A6A4QEM3"/>
<feature type="transmembrane region" description="Helical" evidence="1">
    <location>
        <begin position="49"/>
        <end position="71"/>
    </location>
</feature>
<gene>
    <name evidence="2" type="ORF">Lalb_Chr06g0169001</name>
</gene>
<keyword evidence="1" id="KW-0472">Membrane</keyword>
<keyword evidence="3" id="KW-1185">Reference proteome</keyword>
<keyword evidence="1" id="KW-0812">Transmembrane</keyword>
<comment type="caution">
    <text evidence="2">The sequence shown here is derived from an EMBL/GenBank/DDBJ whole genome shotgun (WGS) entry which is preliminary data.</text>
</comment>
<sequence length="73" mass="8598">MQVGFEVPTILLKWKDLQCVSHNILINIFVVIFKSDAWNLVLLVSHLRLFSHFMTSYLKIVLFVFTLQFLLDT</sequence>
<reference evidence="3" key="1">
    <citation type="journal article" date="2020" name="Nat. Commun.">
        <title>Genome sequence of the cluster root forming white lupin.</title>
        <authorList>
            <person name="Hufnagel B."/>
            <person name="Marques A."/>
            <person name="Soriano A."/>
            <person name="Marques L."/>
            <person name="Divol F."/>
            <person name="Doumas P."/>
            <person name="Sallet E."/>
            <person name="Mancinotti D."/>
            <person name="Carrere S."/>
            <person name="Marande W."/>
            <person name="Arribat S."/>
            <person name="Keller J."/>
            <person name="Huneau C."/>
            <person name="Blein T."/>
            <person name="Aime D."/>
            <person name="Laguerre M."/>
            <person name="Taylor J."/>
            <person name="Schubert V."/>
            <person name="Nelson M."/>
            <person name="Geu-Flores F."/>
            <person name="Crespi M."/>
            <person name="Gallardo-Guerrero K."/>
            <person name="Delaux P.-M."/>
            <person name="Salse J."/>
            <person name="Berges H."/>
            <person name="Guyot R."/>
            <person name="Gouzy J."/>
            <person name="Peret B."/>
        </authorList>
    </citation>
    <scope>NUCLEOTIDE SEQUENCE [LARGE SCALE GENOMIC DNA]</scope>
    <source>
        <strain evidence="3">cv. Amiga</strain>
    </source>
</reference>
<accession>A0A6A4QEM3</accession>
<protein>
    <submittedName>
        <fullName evidence="2">Uncharacterized protein</fullName>
    </submittedName>
</protein>
<dbReference type="Proteomes" id="UP000447434">
    <property type="component" value="Chromosome 6"/>
</dbReference>
<dbReference type="EMBL" id="WOCE01000006">
    <property type="protein sequence ID" value="KAE9612063.1"/>
    <property type="molecule type" value="Genomic_DNA"/>
</dbReference>
<keyword evidence="1" id="KW-1133">Transmembrane helix</keyword>
<organism evidence="2 3">
    <name type="scientific">Lupinus albus</name>
    <name type="common">White lupine</name>
    <name type="synonym">Lupinus termis</name>
    <dbReference type="NCBI Taxonomy" id="3870"/>
    <lineage>
        <taxon>Eukaryota</taxon>
        <taxon>Viridiplantae</taxon>
        <taxon>Streptophyta</taxon>
        <taxon>Embryophyta</taxon>
        <taxon>Tracheophyta</taxon>
        <taxon>Spermatophyta</taxon>
        <taxon>Magnoliopsida</taxon>
        <taxon>eudicotyledons</taxon>
        <taxon>Gunneridae</taxon>
        <taxon>Pentapetalae</taxon>
        <taxon>rosids</taxon>
        <taxon>fabids</taxon>
        <taxon>Fabales</taxon>
        <taxon>Fabaceae</taxon>
        <taxon>Papilionoideae</taxon>
        <taxon>50 kb inversion clade</taxon>
        <taxon>genistoids sensu lato</taxon>
        <taxon>core genistoids</taxon>
        <taxon>Genisteae</taxon>
        <taxon>Lupinus</taxon>
    </lineage>
</organism>
<evidence type="ECO:0000313" key="3">
    <source>
        <dbReference type="Proteomes" id="UP000447434"/>
    </source>
</evidence>
<feature type="transmembrane region" description="Helical" evidence="1">
    <location>
        <begin position="20"/>
        <end position="42"/>
    </location>
</feature>
<proteinExistence type="predicted"/>
<evidence type="ECO:0000256" key="1">
    <source>
        <dbReference type="SAM" id="Phobius"/>
    </source>
</evidence>
<name>A0A6A4QEM3_LUPAL</name>